<evidence type="ECO:0008006" key="3">
    <source>
        <dbReference type="Google" id="ProtNLM"/>
    </source>
</evidence>
<dbReference type="AlphaFoldDB" id="A0A1G1ZI83"/>
<dbReference type="EMBL" id="MHJG01000006">
    <property type="protein sequence ID" value="OGY64264.1"/>
    <property type="molecule type" value="Genomic_DNA"/>
</dbReference>
<sequence>MMDKSLFNSSFGLKLDSQQIIRAISDFIDVDPNRKYKIIVGTDSERRAGGKADFVTAIVIHRVGNGGRYFWRHIELTKIQTLRDRIWKEVLLSIDLSKELAVLLKNAGLEKCDFEIHVDVGENGETRSMIQELVGAIRANNFEVKTKPESYAASKVADRHV</sequence>
<name>A0A1G1ZI83_9BACT</name>
<evidence type="ECO:0000313" key="1">
    <source>
        <dbReference type="EMBL" id="OGY64264.1"/>
    </source>
</evidence>
<gene>
    <name evidence="1" type="ORF">A3B92_02995</name>
</gene>
<comment type="caution">
    <text evidence="1">The sequence shown here is derived from an EMBL/GenBank/DDBJ whole genome shotgun (WGS) entry which is preliminary data.</text>
</comment>
<accession>A0A1G1ZI83</accession>
<dbReference type="PANTHER" id="PTHR39961:SF1">
    <property type="entry name" value="DUF458 DOMAIN-CONTAINING PROTEIN"/>
    <property type="match status" value="1"/>
</dbReference>
<reference evidence="1 2" key="1">
    <citation type="journal article" date="2016" name="Nat. Commun.">
        <title>Thousands of microbial genomes shed light on interconnected biogeochemical processes in an aquifer system.</title>
        <authorList>
            <person name="Anantharaman K."/>
            <person name="Brown C.T."/>
            <person name="Hug L.A."/>
            <person name="Sharon I."/>
            <person name="Castelle C.J."/>
            <person name="Probst A.J."/>
            <person name="Thomas B.C."/>
            <person name="Singh A."/>
            <person name="Wilkins M.J."/>
            <person name="Karaoz U."/>
            <person name="Brodie E.L."/>
            <person name="Williams K.H."/>
            <person name="Hubbard S.S."/>
            <person name="Banfield J.F."/>
        </authorList>
    </citation>
    <scope>NUCLEOTIDE SEQUENCE [LARGE SCALE GENOMIC DNA]</scope>
</reference>
<dbReference type="Proteomes" id="UP000177960">
    <property type="component" value="Unassembled WGS sequence"/>
</dbReference>
<dbReference type="PANTHER" id="PTHR39961">
    <property type="entry name" value="HYPOTHETICAL CYTOSOLIC PROTEIN"/>
    <property type="match status" value="1"/>
</dbReference>
<organism evidence="1 2">
    <name type="scientific">Candidatus Harrisonbacteria bacterium RIFCSPHIGHO2_02_FULL_42_16</name>
    <dbReference type="NCBI Taxonomy" id="1798404"/>
    <lineage>
        <taxon>Bacteria</taxon>
        <taxon>Candidatus Harrisoniibacteriota</taxon>
    </lineage>
</organism>
<proteinExistence type="predicted"/>
<dbReference type="STRING" id="1798404.A3B92_02995"/>
<dbReference type="InterPro" id="IPR007405">
    <property type="entry name" value="Phage_KVP40_Orf299"/>
</dbReference>
<protein>
    <recommendedName>
        <fullName evidence="3">DUF458 domain-containing protein</fullName>
    </recommendedName>
</protein>
<evidence type="ECO:0000313" key="2">
    <source>
        <dbReference type="Proteomes" id="UP000177960"/>
    </source>
</evidence>
<dbReference type="Pfam" id="PF04308">
    <property type="entry name" value="RNaseH_like"/>
    <property type="match status" value="1"/>
</dbReference>